<dbReference type="Proteomes" id="UP001054945">
    <property type="component" value="Unassembled WGS sequence"/>
</dbReference>
<dbReference type="AlphaFoldDB" id="A0AAV4WL72"/>
<feature type="region of interest" description="Disordered" evidence="1">
    <location>
        <begin position="114"/>
        <end position="134"/>
    </location>
</feature>
<accession>A0AAV4WL72</accession>
<evidence type="ECO:0000256" key="1">
    <source>
        <dbReference type="SAM" id="MobiDB-lite"/>
    </source>
</evidence>
<proteinExistence type="predicted"/>
<comment type="caution">
    <text evidence="2">The sequence shown here is derived from an EMBL/GenBank/DDBJ whole genome shotgun (WGS) entry which is preliminary data.</text>
</comment>
<evidence type="ECO:0008006" key="4">
    <source>
        <dbReference type="Google" id="ProtNLM"/>
    </source>
</evidence>
<name>A0AAV4WL72_CAEEX</name>
<evidence type="ECO:0000313" key="2">
    <source>
        <dbReference type="EMBL" id="GIY83276.1"/>
    </source>
</evidence>
<organism evidence="2 3">
    <name type="scientific">Caerostris extrusa</name>
    <name type="common">Bark spider</name>
    <name type="synonym">Caerostris bankana</name>
    <dbReference type="NCBI Taxonomy" id="172846"/>
    <lineage>
        <taxon>Eukaryota</taxon>
        <taxon>Metazoa</taxon>
        <taxon>Ecdysozoa</taxon>
        <taxon>Arthropoda</taxon>
        <taxon>Chelicerata</taxon>
        <taxon>Arachnida</taxon>
        <taxon>Araneae</taxon>
        <taxon>Araneomorphae</taxon>
        <taxon>Entelegynae</taxon>
        <taxon>Araneoidea</taxon>
        <taxon>Araneidae</taxon>
        <taxon>Caerostris</taxon>
    </lineage>
</organism>
<evidence type="ECO:0000313" key="3">
    <source>
        <dbReference type="Proteomes" id="UP001054945"/>
    </source>
</evidence>
<protein>
    <recommendedName>
        <fullName evidence="4">Integrase zinc-binding domain-containing protein</fullName>
    </recommendedName>
</protein>
<dbReference type="EMBL" id="BPLR01016361">
    <property type="protein sequence ID" value="GIY83276.1"/>
    <property type="molecule type" value="Genomic_DNA"/>
</dbReference>
<gene>
    <name evidence="2" type="ORF">CEXT_241281</name>
</gene>
<reference evidence="2 3" key="1">
    <citation type="submission" date="2021-06" db="EMBL/GenBank/DDBJ databases">
        <title>Caerostris extrusa draft genome.</title>
        <authorList>
            <person name="Kono N."/>
            <person name="Arakawa K."/>
        </authorList>
    </citation>
    <scope>NUCLEOTIDE SEQUENCE [LARGE SCALE GENOMIC DNA]</scope>
</reference>
<sequence length="149" mass="16777">MKICHKGISGHVGVKRLKTGWRDIFTSYKEEFANICQVCQSAGKGNALSVESLERFDIAFLRNSIRHLQSKEESIRAEPPSLNPYASTCGLYGSVFNHHLPLYIQVPWGKTRLRMTDPPDDDDPRRECGNENIGVKGSLKRVDEMKGSL</sequence>
<keyword evidence="3" id="KW-1185">Reference proteome</keyword>